<dbReference type="Pfam" id="PF13456">
    <property type="entry name" value="RVT_3"/>
    <property type="match status" value="1"/>
</dbReference>
<dbReference type="PROSITE" id="PS50879">
    <property type="entry name" value="RNASE_H_1"/>
    <property type="match status" value="1"/>
</dbReference>
<dbReference type="SUPFAM" id="SSF53098">
    <property type="entry name" value="Ribonuclease H-like"/>
    <property type="match status" value="1"/>
</dbReference>
<dbReference type="EMBL" id="GISG01129697">
    <property type="protein sequence ID" value="MBA4642739.1"/>
    <property type="molecule type" value="Transcribed_RNA"/>
</dbReference>
<dbReference type="GO" id="GO:0004523">
    <property type="term" value="F:RNA-DNA hybrid ribonuclease activity"/>
    <property type="evidence" value="ECO:0007669"/>
    <property type="project" value="InterPro"/>
</dbReference>
<dbReference type="GO" id="GO:0003676">
    <property type="term" value="F:nucleic acid binding"/>
    <property type="evidence" value="ECO:0007669"/>
    <property type="project" value="InterPro"/>
</dbReference>
<proteinExistence type="predicted"/>
<evidence type="ECO:0000313" key="2">
    <source>
        <dbReference type="EMBL" id="MBA4642739.1"/>
    </source>
</evidence>
<name>A0A7C8ZGN9_OPUST</name>
<dbReference type="Gene3D" id="3.30.420.10">
    <property type="entry name" value="Ribonuclease H-like superfamily/Ribonuclease H"/>
    <property type="match status" value="1"/>
</dbReference>
<reference evidence="2" key="2">
    <citation type="submission" date="2020-07" db="EMBL/GenBank/DDBJ databases">
        <authorList>
            <person name="Vera ALvarez R."/>
            <person name="Arias-Moreno D.M."/>
            <person name="Jimenez-Jacinto V."/>
            <person name="Jimenez-Bremont J.F."/>
            <person name="Swaminathan K."/>
            <person name="Moose S.P."/>
            <person name="Guerrero-Gonzalez M.L."/>
            <person name="Marino-Ramirez L."/>
            <person name="Landsman D."/>
            <person name="Rodriguez-Kessler M."/>
            <person name="Delgado-Sanchez P."/>
        </authorList>
    </citation>
    <scope>NUCLEOTIDE SEQUENCE</scope>
    <source>
        <tissue evidence="2">Cladode</tissue>
    </source>
</reference>
<dbReference type="InterPro" id="IPR012337">
    <property type="entry name" value="RNaseH-like_sf"/>
</dbReference>
<accession>A0A7C8ZGN9</accession>
<evidence type="ECO:0000259" key="1">
    <source>
        <dbReference type="PROSITE" id="PS50879"/>
    </source>
</evidence>
<organism evidence="2">
    <name type="scientific">Opuntia streptacantha</name>
    <name type="common">Prickly pear cactus</name>
    <name type="synonym">Opuntia cardona</name>
    <dbReference type="NCBI Taxonomy" id="393608"/>
    <lineage>
        <taxon>Eukaryota</taxon>
        <taxon>Viridiplantae</taxon>
        <taxon>Streptophyta</taxon>
        <taxon>Embryophyta</taxon>
        <taxon>Tracheophyta</taxon>
        <taxon>Spermatophyta</taxon>
        <taxon>Magnoliopsida</taxon>
        <taxon>eudicotyledons</taxon>
        <taxon>Gunneridae</taxon>
        <taxon>Pentapetalae</taxon>
        <taxon>Caryophyllales</taxon>
        <taxon>Cactineae</taxon>
        <taxon>Cactaceae</taxon>
        <taxon>Opuntioideae</taxon>
        <taxon>Opuntia</taxon>
    </lineage>
</organism>
<feature type="domain" description="RNase H type-1" evidence="1">
    <location>
        <begin position="54"/>
        <end position="124"/>
    </location>
</feature>
<sequence>MYCFATQEEIPRERDRFLAAKFEEVISALLQDNQERGSLKMLNSAIGVRWVPPSEGWVALNTDGAARGNPGPAGAGGVIRGERGEWIAGFSEHLGRCSSLKAELRAVLRGLRLAHICIYSSDPL</sequence>
<protein>
    <recommendedName>
        <fullName evidence="1">RNase H type-1 domain-containing protein</fullName>
    </recommendedName>
</protein>
<dbReference type="CDD" id="cd06222">
    <property type="entry name" value="RNase_H_like"/>
    <property type="match status" value="1"/>
</dbReference>
<dbReference type="InterPro" id="IPR044730">
    <property type="entry name" value="RNase_H-like_dom_plant"/>
</dbReference>
<dbReference type="InterPro" id="IPR002156">
    <property type="entry name" value="RNaseH_domain"/>
</dbReference>
<dbReference type="PANTHER" id="PTHR47723:SF19">
    <property type="entry name" value="POLYNUCLEOTIDYL TRANSFERASE, RIBONUCLEASE H-LIKE SUPERFAMILY PROTEIN"/>
    <property type="match status" value="1"/>
</dbReference>
<dbReference type="AlphaFoldDB" id="A0A7C8ZGN9"/>
<dbReference type="InterPro" id="IPR053151">
    <property type="entry name" value="RNase_H-like"/>
</dbReference>
<dbReference type="PANTHER" id="PTHR47723">
    <property type="entry name" value="OS05G0353850 PROTEIN"/>
    <property type="match status" value="1"/>
</dbReference>
<dbReference type="InterPro" id="IPR036397">
    <property type="entry name" value="RNaseH_sf"/>
</dbReference>
<reference evidence="2" key="1">
    <citation type="journal article" date="2013" name="J. Plant Res.">
        <title>Effect of fungi and light on seed germination of three Opuntia species from semiarid lands of central Mexico.</title>
        <authorList>
            <person name="Delgado-Sanchez P."/>
            <person name="Jimenez-Bremont J.F."/>
            <person name="Guerrero-Gonzalez Mde L."/>
            <person name="Flores J."/>
        </authorList>
    </citation>
    <scope>NUCLEOTIDE SEQUENCE</scope>
    <source>
        <tissue evidence="2">Cladode</tissue>
    </source>
</reference>